<evidence type="ECO:0000313" key="11">
    <source>
        <dbReference type="EMBL" id="CAB3255089.1"/>
    </source>
</evidence>
<name>A0A6F9DFT1_9ASCI</name>
<comment type="subcellular location">
    <subcellularLocation>
        <location evidence="1">Cytoplasm</location>
    </subcellularLocation>
</comment>
<reference evidence="11" key="1">
    <citation type="submission" date="2020-04" db="EMBL/GenBank/DDBJ databases">
        <authorList>
            <person name="Neveu A P."/>
        </authorList>
    </citation>
    <scope>NUCLEOTIDE SEQUENCE</scope>
    <source>
        <tissue evidence="11">Whole embryo</tissue>
    </source>
</reference>
<dbReference type="SUPFAM" id="SSF56112">
    <property type="entry name" value="Protein kinase-like (PK-like)"/>
    <property type="match status" value="1"/>
</dbReference>
<protein>
    <recommendedName>
        <fullName evidence="9">Hydroxylysine kinase</fullName>
        <ecNumber evidence="8">2.7.1.81</ecNumber>
    </recommendedName>
</protein>
<dbReference type="GO" id="GO:0005737">
    <property type="term" value="C:cytoplasm"/>
    <property type="evidence" value="ECO:0007669"/>
    <property type="project" value="UniProtKB-SubCell"/>
</dbReference>
<evidence type="ECO:0000256" key="5">
    <source>
        <dbReference type="ARBA" id="ARBA00022777"/>
    </source>
</evidence>
<comment type="function">
    <text evidence="7">Catalyzes the GTP-dependent phosphorylation of 5-hydroxy-L-lysine.</text>
</comment>
<evidence type="ECO:0000256" key="7">
    <source>
        <dbReference type="ARBA" id="ARBA00037368"/>
    </source>
</evidence>
<evidence type="ECO:0000256" key="2">
    <source>
        <dbReference type="ARBA" id="ARBA00006219"/>
    </source>
</evidence>
<comment type="similarity">
    <text evidence="2">Belongs to the aminoglycoside phosphotransferase family.</text>
</comment>
<dbReference type="PANTHER" id="PTHR21064">
    <property type="entry name" value="AMINOGLYCOSIDE PHOSPHOTRANSFERASE DOMAIN-CONTAINING PROTEIN-RELATED"/>
    <property type="match status" value="1"/>
</dbReference>
<dbReference type="Gene3D" id="3.90.1200.10">
    <property type="match status" value="1"/>
</dbReference>
<accession>A0A6F9DFT1</accession>
<dbReference type="AlphaFoldDB" id="A0A6F9DFT1"/>
<evidence type="ECO:0000256" key="3">
    <source>
        <dbReference type="ARBA" id="ARBA00022490"/>
    </source>
</evidence>
<organism evidence="11">
    <name type="scientific">Phallusia mammillata</name>
    <dbReference type="NCBI Taxonomy" id="59560"/>
    <lineage>
        <taxon>Eukaryota</taxon>
        <taxon>Metazoa</taxon>
        <taxon>Chordata</taxon>
        <taxon>Tunicata</taxon>
        <taxon>Ascidiacea</taxon>
        <taxon>Phlebobranchia</taxon>
        <taxon>Ascidiidae</taxon>
        <taxon>Phallusia</taxon>
    </lineage>
</organism>
<keyword evidence="4" id="KW-0808">Transferase</keyword>
<evidence type="ECO:0000256" key="9">
    <source>
        <dbReference type="ARBA" id="ARBA00040505"/>
    </source>
</evidence>
<dbReference type="EC" id="2.7.1.81" evidence="8"/>
<dbReference type="InterPro" id="IPR050249">
    <property type="entry name" value="Pseudomonas-type_ThrB"/>
</dbReference>
<dbReference type="GO" id="GO:0047992">
    <property type="term" value="F:hydroxylysine kinase activity"/>
    <property type="evidence" value="ECO:0007669"/>
    <property type="project" value="UniProtKB-EC"/>
</dbReference>
<evidence type="ECO:0000256" key="1">
    <source>
        <dbReference type="ARBA" id="ARBA00004496"/>
    </source>
</evidence>
<proteinExistence type="evidence at transcript level"/>
<keyword evidence="3" id="KW-0963">Cytoplasm</keyword>
<evidence type="ECO:0000259" key="10">
    <source>
        <dbReference type="Pfam" id="PF01636"/>
    </source>
</evidence>
<dbReference type="Pfam" id="PF01636">
    <property type="entry name" value="APH"/>
    <property type="match status" value="1"/>
</dbReference>
<evidence type="ECO:0000256" key="6">
    <source>
        <dbReference type="ARBA" id="ARBA00036820"/>
    </source>
</evidence>
<evidence type="ECO:0000256" key="8">
    <source>
        <dbReference type="ARBA" id="ARBA00038873"/>
    </source>
</evidence>
<sequence length="361" mass="40501">MEDTILEVRHFVKLHYDINVKVVKKVTSYIDENYILTTDTEKTYLLKVITVKDNDDIRTQKAIADVMIRLGSAGFNLPVRLAANNGSTSILCPFGKSKLSFLVLQTFLQGSLLDDIICGEKDMVNLIFECGQKLAAIARHFKVVNTEASKDIQKVIIHLILQGEVLSHLSRPKSEWNLLQVDLYRHYVAELNDQIREHCQNAIHTFATMVVPKLSSFQSGFIHADGNACNFIVSPKEIGWKITGVIDFGDSCTSYYIVDVATLLTYMMQKAQSSNLDIHEVAKHAYQGYINVLPLNQDEIAVLDLVVAARLAQSISIGSHMIKLEPEKSHLIGQSIKPCSEILTKLSSISRKQIRELWAIS</sequence>
<evidence type="ECO:0000256" key="4">
    <source>
        <dbReference type="ARBA" id="ARBA00022679"/>
    </source>
</evidence>
<feature type="domain" description="Aminoglycoside phosphotransferase" evidence="10">
    <location>
        <begin position="28"/>
        <end position="273"/>
    </location>
</feature>
<dbReference type="InterPro" id="IPR002575">
    <property type="entry name" value="Aminoglycoside_PTrfase"/>
</dbReference>
<keyword evidence="5 11" id="KW-0418">Kinase</keyword>
<dbReference type="PANTHER" id="PTHR21064:SF1">
    <property type="entry name" value="HYDROXYLYSINE KINASE"/>
    <property type="match status" value="1"/>
</dbReference>
<dbReference type="EMBL" id="LR785903">
    <property type="protein sequence ID" value="CAB3255089.1"/>
    <property type="molecule type" value="mRNA"/>
</dbReference>
<gene>
    <name evidence="11" type="primary">Hykk-004</name>
</gene>
<dbReference type="InterPro" id="IPR011009">
    <property type="entry name" value="Kinase-like_dom_sf"/>
</dbReference>
<comment type="catalytic activity">
    <reaction evidence="6">
        <text>(5R)-5-hydroxy-L-lysine + GTP = (5R)-5-phosphooxy-L-lysine + GDP + H(+)</text>
        <dbReference type="Rhea" id="RHEA:19049"/>
        <dbReference type="ChEBI" id="CHEBI:15378"/>
        <dbReference type="ChEBI" id="CHEBI:37565"/>
        <dbReference type="ChEBI" id="CHEBI:57882"/>
        <dbReference type="ChEBI" id="CHEBI:58189"/>
        <dbReference type="ChEBI" id="CHEBI:58357"/>
        <dbReference type="EC" id="2.7.1.81"/>
    </reaction>
</comment>